<dbReference type="Proteomes" id="UP000789920">
    <property type="component" value="Unassembled WGS sequence"/>
</dbReference>
<gene>
    <name evidence="1" type="ORF">RPERSI_LOCUS17984</name>
</gene>
<feature type="non-terminal residue" evidence="1">
    <location>
        <position position="78"/>
    </location>
</feature>
<keyword evidence="2" id="KW-1185">Reference proteome</keyword>
<evidence type="ECO:0000313" key="1">
    <source>
        <dbReference type="EMBL" id="CAG8783783.1"/>
    </source>
</evidence>
<feature type="non-terminal residue" evidence="1">
    <location>
        <position position="1"/>
    </location>
</feature>
<protein>
    <submittedName>
        <fullName evidence="1">21036_t:CDS:1</fullName>
    </submittedName>
</protein>
<organism evidence="1 2">
    <name type="scientific">Racocetra persica</name>
    <dbReference type="NCBI Taxonomy" id="160502"/>
    <lineage>
        <taxon>Eukaryota</taxon>
        <taxon>Fungi</taxon>
        <taxon>Fungi incertae sedis</taxon>
        <taxon>Mucoromycota</taxon>
        <taxon>Glomeromycotina</taxon>
        <taxon>Glomeromycetes</taxon>
        <taxon>Diversisporales</taxon>
        <taxon>Gigasporaceae</taxon>
        <taxon>Racocetra</taxon>
    </lineage>
</organism>
<proteinExistence type="predicted"/>
<name>A0ACA9RAE1_9GLOM</name>
<comment type="caution">
    <text evidence="1">The sequence shown here is derived from an EMBL/GenBank/DDBJ whole genome shotgun (WGS) entry which is preliminary data.</text>
</comment>
<dbReference type="EMBL" id="CAJVQC010046898">
    <property type="protein sequence ID" value="CAG8783783.1"/>
    <property type="molecule type" value="Genomic_DNA"/>
</dbReference>
<evidence type="ECO:0000313" key="2">
    <source>
        <dbReference type="Proteomes" id="UP000789920"/>
    </source>
</evidence>
<sequence length="78" mass="9192">YRTVQCCLVFTYVIGKDKKLSSPEARYQEIEIIKNDYIYDILKKIDHSYLLSYKLTILVISDQNFHPKNTITTTTDIN</sequence>
<reference evidence="1" key="1">
    <citation type="submission" date="2021-06" db="EMBL/GenBank/DDBJ databases">
        <authorList>
            <person name="Kallberg Y."/>
            <person name="Tangrot J."/>
            <person name="Rosling A."/>
        </authorList>
    </citation>
    <scope>NUCLEOTIDE SEQUENCE</scope>
    <source>
        <strain evidence="1">MA461A</strain>
    </source>
</reference>
<accession>A0ACA9RAE1</accession>